<feature type="transmembrane region" description="Helical" evidence="1">
    <location>
        <begin position="100"/>
        <end position="122"/>
    </location>
</feature>
<feature type="transmembrane region" description="Helical" evidence="1">
    <location>
        <begin position="61"/>
        <end position="79"/>
    </location>
</feature>
<keyword evidence="1" id="KW-1133">Transmembrane helix</keyword>
<evidence type="ECO:0000313" key="2">
    <source>
        <dbReference type="EMBL" id="MFC3512351.1"/>
    </source>
</evidence>
<reference evidence="3" key="1">
    <citation type="journal article" date="2019" name="Int. J. Syst. Evol. Microbiol.">
        <title>The Global Catalogue of Microorganisms (GCM) 10K type strain sequencing project: providing services to taxonomists for standard genome sequencing and annotation.</title>
        <authorList>
            <consortium name="The Broad Institute Genomics Platform"/>
            <consortium name="The Broad Institute Genome Sequencing Center for Infectious Disease"/>
            <person name="Wu L."/>
            <person name="Ma J."/>
        </authorList>
    </citation>
    <scope>NUCLEOTIDE SEQUENCE [LARGE SCALE GENOMIC DNA]</scope>
    <source>
        <strain evidence="3">CGMCC 4.7682</strain>
    </source>
</reference>
<keyword evidence="1" id="KW-0812">Transmembrane</keyword>
<feature type="transmembrane region" description="Helical" evidence="1">
    <location>
        <begin position="27"/>
        <end position="49"/>
    </location>
</feature>
<dbReference type="EMBL" id="JBHRWI010000022">
    <property type="protein sequence ID" value="MFC3512351.1"/>
    <property type="molecule type" value="Genomic_DNA"/>
</dbReference>
<accession>A0ABV7QGX5</accession>
<feature type="transmembrane region" description="Helical" evidence="1">
    <location>
        <begin position="128"/>
        <end position="150"/>
    </location>
</feature>
<dbReference type="RefSeq" id="WP_377870798.1">
    <property type="nucleotide sequence ID" value="NZ_JBHMAY010000025.1"/>
</dbReference>
<gene>
    <name evidence="2" type="ORF">ACFORO_19420</name>
</gene>
<sequence length="156" mass="16868">MSEPTNKPTPEEAAAALRTARDSRDRVLASALGSRWTPIAAGLVVFGYTVATDLIPWTRPWLTFVVLAVALLLVFLLRTRTGGSLLGRPVSVSSRALPPAVWRVAPVLGLAIVAAVAVPVLHIPHGTIVYGALAGLYIIFLGPRFQLWLLRRRDKD</sequence>
<keyword evidence="3" id="KW-1185">Reference proteome</keyword>
<proteinExistence type="predicted"/>
<evidence type="ECO:0000313" key="3">
    <source>
        <dbReference type="Proteomes" id="UP001595764"/>
    </source>
</evidence>
<keyword evidence="1" id="KW-0472">Membrane</keyword>
<evidence type="ECO:0008006" key="4">
    <source>
        <dbReference type="Google" id="ProtNLM"/>
    </source>
</evidence>
<name>A0ABV7QGX5_9PSEU</name>
<evidence type="ECO:0000256" key="1">
    <source>
        <dbReference type="SAM" id="Phobius"/>
    </source>
</evidence>
<protein>
    <recommendedName>
        <fullName evidence="4">Integral membrane protein</fullName>
    </recommendedName>
</protein>
<comment type="caution">
    <text evidence="2">The sequence shown here is derived from an EMBL/GenBank/DDBJ whole genome shotgun (WGS) entry which is preliminary data.</text>
</comment>
<dbReference type="Proteomes" id="UP001595764">
    <property type="component" value="Unassembled WGS sequence"/>
</dbReference>
<organism evidence="2 3">
    <name type="scientific">Amycolatopsis halotolerans</name>
    <dbReference type="NCBI Taxonomy" id="330083"/>
    <lineage>
        <taxon>Bacteria</taxon>
        <taxon>Bacillati</taxon>
        <taxon>Actinomycetota</taxon>
        <taxon>Actinomycetes</taxon>
        <taxon>Pseudonocardiales</taxon>
        <taxon>Pseudonocardiaceae</taxon>
        <taxon>Amycolatopsis</taxon>
    </lineage>
</organism>